<dbReference type="AlphaFoldDB" id="A0A2K9LPI6"/>
<sequence>MDRDTPIVLPEYIAAYLELPEQLGIKRTELSRKSGVDLDNLCDNSRPYSLNEVLKLVEVSLKELNMPYGGLAVGQQMRLTCHGMAGVSAMAQPTYSECLQAACRLCEKAFPPFTMEYYETESTVGIRIIECIPLAPYSHFFFESIMVNFKNILQFLLGKEYEPDCIAFPYAAPEYEKIYKRYFNCKIRFEAEHCDFSVSKKLARRELLLANKGIARMAEQDFLKTVPPINLNYLPKKLRLVLIQSAGAFPSLETAARKLGMSGRTLRRQLNSLGTNFQNELDLLRREFAINYLTKSDKCITEIALMLGFCDSSAFSKAFKKWTGESPREFKKNYGPQSNNSTDIDFDMEHLHLEASE</sequence>
<dbReference type="Proteomes" id="UP000235116">
    <property type="component" value="Chromosome"/>
</dbReference>
<evidence type="ECO:0000313" key="5">
    <source>
        <dbReference type="EMBL" id="AUM14222.1"/>
    </source>
</evidence>
<dbReference type="RefSeq" id="WP_101895596.1">
    <property type="nucleotide sequence ID" value="NZ_CP022684.1"/>
</dbReference>
<dbReference type="SUPFAM" id="SSF46689">
    <property type="entry name" value="Homeodomain-like"/>
    <property type="match status" value="1"/>
</dbReference>
<dbReference type="Gene3D" id="1.10.10.60">
    <property type="entry name" value="Homeodomain-like"/>
    <property type="match status" value="1"/>
</dbReference>
<gene>
    <name evidence="5" type="ORF">Kalk_18120</name>
</gene>
<dbReference type="PANTHER" id="PTHR47894">
    <property type="entry name" value="HTH-TYPE TRANSCRIPTIONAL REGULATOR GADX"/>
    <property type="match status" value="1"/>
</dbReference>
<keyword evidence="1" id="KW-0805">Transcription regulation</keyword>
<reference evidence="6" key="1">
    <citation type="submission" date="2017-08" db="EMBL/GenBank/DDBJ databases">
        <title>Direct submision.</title>
        <authorList>
            <person name="Kim S.-J."/>
            <person name="Rhee S.-K."/>
        </authorList>
    </citation>
    <scope>NUCLEOTIDE SEQUENCE [LARGE SCALE GENOMIC DNA]</scope>
    <source>
        <strain evidence="6">GI5</strain>
    </source>
</reference>
<proteinExistence type="predicted"/>
<dbReference type="PRINTS" id="PR00032">
    <property type="entry name" value="HTHARAC"/>
</dbReference>
<name>A0A2K9LPI6_9GAMM</name>
<organism evidence="5 6">
    <name type="scientific">Ketobacter alkanivorans</name>
    <dbReference type="NCBI Taxonomy" id="1917421"/>
    <lineage>
        <taxon>Bacteria</taxon>
        <taxon>Pseudomonadati</taxon>
        <taxon>Pseudomonadota</taxon>
        <taxon>Gammaproteobacteria</taxon>
        <taxon>Pseudomonadales</taxon>
        <taxon>Ketobacteraceae</taxon>
        <taxon>Ketobacter</taxon>
    </lineage>
</organism>
<dbReference type="GO" id="GO:0000976">
    <property type="term" value="F:transcription cis-regulatory region binding"/>
    <property type="evidence" value="ECO:0007669"/>
    <property type="project" value="TreeGrafter"/>
</dbReference>
<accession>A0A2K9LPI6</accession>
<keyword evidence="6" id="KW-1185">Reference proteome</keyword>
<keyword evidence="2" id="KW-0238">DNA-binding</keyword>
<dbReference type="Pfam" id="PF12833">
    <property type="entry name" value="HTH_18"/>
    <property type="match status" value="1"/>
</dbReference>
<dbReference type="InterPro" id="IPR020449">
    <property type="entry name" value="Tscrpt_reg_AraC-type_HTH"/>
</dbReference>
<protein>
    <recommendedName>
        <fullName evidence="4">HTH araC/xylS-type domain-containing protein</fullName>
    </recommendedName>
</protein>
<dbReference type="OrthoDB" id="5722175at2"/>
<evidence type="ECO:0000256" key="2">
    <source>
        <dbReference type="ARBA" id="ARBA00023125"/>
    </source>
</evidence>
<dbReference type="InterPro" id="IPR009057">
    <property type="entry name" value="Homeodomain-like_sf"/>
</dbReference>
<feature type="domain" description="HTH araC/xylS-type" evidence="4">
    <location>
        <begin position="236"/>
        <end position="333"/>
    </location>
</feature>
<dbReference type="PROSITE" id="PS01124">
    <property type="entry name" value="HTH_ARAC_FAMILY_2"/>
    <property type="match status" value="1"/>
</dbReference>
<evidence type="ECO:0000256" key="3">
    <source>
        <dbReference type="ARBA" id="ARBA00023163"/>
    </source>
</evidence>
<evidence type="ECO:0000256" key="1">
    <source>
        <dbReference type="ARBA" id="ARBA00023015"/>
    </source>
</evidence>
<dbReference type="EMBL" id="CP022684">
    <property type="protein sequence ID" value="AUM14222.1"/>
    <property type="molecule type" value="Genomic_DNA"/>
</dbReference>
<dbReference type="InterPro" id="IPR018060">
    <property type="entry name" value="HTH_AraC"/>
</dbReference>
<evidence type="ECO:0000313" key="6">
    <source>
        <dbReference type="Proteomes" id="UP000235116"/>
    </source>
</evidence>
<dbReference type="GO" id="GO:0005829">
    <property type="term" value="C:cytosol"/>
    <property type="evidence" value="ECO:0007669"/>
    <property type="project" value="TreeGrafter"/>
</dbReference>
<dbReference type="KEGG" id="kak:Kalk_18120"/>
<dbReference type="Pfam" id="PF12625">
    <property type="entry name" value="Arabinose_bd"/>
    <property type="match status" value="1"/>
</dbReference>
<keyword evidence="3" id="KW-0804">Transcription</keyword>
<evidence type="ECO:0000259" key="4">
    <source>
        <dbReference type="PROSITE" id="PS01124"/>
    </source>
</evidence>
<dbReference type="GO" id="GO:0003700">
    <property type="term" value="F:DNA-binding transcription factor activity"/>
    <property type="evidence" value="ECO:0007669"/>
    <property type="project" value="InterPro"/>
</dbReference>
<dbReference type="InterPro" id="IPR032687">
    <property type="entry name" value="AraC-type_N"/>
</dbReference>
<dbReference type="PANTHER" id="PTHR47894:SF1">
    <property type="entry name" value="HTH-TYPE TRANSCRIPTIONAL REGULATOR VQSM"/>
    <property type="match status" value="1"/>
</dbReference>
<dbReference type="SMART" id="SM00342">
    <property type="entry name" value="HTH_ARAC"/>
    <property type="match status" value="1"/>
</dbReference>